<dbReference type="Proteomes" id="UP000663874">
    <property type="component" value="Unassembled WGS sequence"/>
</dbReference>
<proteinExistence type="predicted"/>
<gene>
    <name evidence="2" type="ORF">FNK824_LOCUS20844</name>
    <name evidence="1" type="ORF">OTI717_LOCUS20049</name>
</gene>
<evidence type="ECO:0000313" key="1">
    <source>
        <dbReference type="EMBL" id="CAF3832028.1"/>
    </source>
</evidence>
<sequence length="127" mass="14559">MAYAPLPSLDNLTIREWNELTSPIEKTINLCQRLGLLHVYPTKPCQKMHNNWYLGACSKALDKCKRNIQTLGDAAIVDWKNFMQNLCLKHFIRNPVVIGRRDAATLIPLIHQFILPGTTIYSDQWPA</sequence>
<evidence type="ECO:0000313" key="3">
    <source>
        <dbReference type="Proteomes" id="UP000663874"/>
    </source>
</evidence>
<dbReference type="EMBL" id="CAJOBE010003898">
    <property type="protein sequence ID" value="CAF3906175.1"/>
    <property type="molecule type" value="Genomic_DNA"/>
</dbReference>
<dbReference type="Proteomes" id="UP000663823">
    <property type="component" value="Unassembled WGS sequence"/>
</dbReference>
<accession>A0A819I434</accession>
<dbReference type="EMBL" id="CAJOAX010003016">
    <property type="protein sequence ID" value="CAF3832028.1"/>
    <property type="molecule type" value="Genomic_DNA"/>
</dbReference>
<comment type="caution">
    <text evidence="2">The sequence shown here is derived from an EMBL/GenBank/DDBJ whole genome shotgun (WGS) entry which is preliminary data.</text>
</comment>
<evidence type="ECO:0000313" key="2">
    <source>
        <dbReference type="EMBL" id="CAF3906175.1"/>
    </source>
</evidence>
<evidence type="ECO:0008006" key="4">
    <source>
        <dbReference type="Google" id="ProtNLM"/>
    </source>
</evidence>
<reference evidence="2" key="1">
    <citation type="submission" date="2021-02" db="EMBL/GenBank/DDBJ databases">
        <authorList>
            <person name="Nowell W R."/>
        </authorList>
    </citation>
    <scope>NUCLEOTIDE SEQUENCE</scope>
</reference>
<name>A0A819I434_9BILA</name>
<organism evidence="2 3">
    <name type="scientific">Rotaria sordida</name>
    <dbReference type="NCBI Taxonomy" id="392033"/>
    <lineage>
        <taxon>Eukaryota</taxon>
        <taxon>Metazoa</taxon>
        <taxon>Spiralia</taxon>
        <taxon>Gnathifera</taxon>
        <taxon>Rotifera</taxon>
        <taxon>Eurotatoria</taxon>
        <taxon>Bdelloidea</taxon>
        <taxon>Philodinida</taxon>
        <taxon>Philodinidae</taxon>
        <taxon>Rotaria</taxon>
    </lineage>
</organism>
<dbReference type="AlphaFoldDB" id="A0A819I434"/>
<protein>
    <recommendedName>
        <fullName evidence="4">Transposase</fullName>
    </recommendedName>
</protein>